<proteinExistence type="predicted"/>
<dbReference type="CDD" id="cd02440">
    <property type="entry name" value="AdoMet_MTases"/>
    <property type="match status" value="1"/>
</dbReference>
<evidence type="ECO:0000313" key="2">
    <source>
        <dbReference type="Proteomes" id="UP000609651"/>
    </source>
</evidence>
<name>A0ABX1VJF6_9PLAN</name>
<dbReference type="SUPFAM" id="SSF53335">
    <property type="entry name" value="S-adenosyl-L-methionine-dependent methyltransferases"/>
    <property type="match status" value="1"/>
</dbReference>
<dbReference type="Pfam" id="PF13489">
    <property type="entry name" value="Methyltransf_23"/>
    <property type="match status" value="1"/>
</dbReference>
<dbReference type="Proteomes" id="UP000609651">
    <property type="component" value="Unassembled WGS sequence"/>
</dbReference>
<evidence type="ECO:0008006" key="3">
    <source>
        <dbReference type="Google" id="ProtNLM"/>
    </source>
</evidence>
<gene>
    <name evidence="1" type="ORF">LzC2_30370</name>
</gene>
<accession>A0ABX1VJF6</accession>
<comment type="caution">
    <text evidence="1">The sequence shown here is derived from an EMBL/GenBank/DDBJ whole genome shotgun (WGS) entry which is preliminary data.</text>
</comment>
<reference evidence="1 2" key="1">
    <citation type="journal article" date="2020" name="Syst. Appl. Microbiol.">
        <title>Alienimonas chondri sp. nov., a novel planctomycete isolated from the biofilm of the red alga Chondrus crispus.</title>
        <authorList>
            <person name="Vitorino I."/>
            <person name="Albuquerque L."/>
            <person name="Wiegand S."/>
            <person name="Kallscheuer N."/>
            <person name="da Costa M.S."/>
            <person name="Lobo-da-Cunha A."/>
            <person name="Jogler C."/>
            <person name="Lage O.M."/>
        </authorList>
    </citation>
    <scope>NUCLEOTIDE SEQUENCE [LARGE SCALE GENOMIC DNA]</scope>
    <source>
        <strain evidence="1 2">LzC2</strain>
    </source>
</reference>
<dbReference type="Gene3D" id="3.40.50.150">
    <property type="entry name" value="Vaccinia Virus protein VP39"/>
    <property type="match status" value="1"/>
</dbReference>
<dbReference type="RefSeq" id="WP_171188465.1">
    <property type="nucleotide sequence ID" value="NZ_WTPX01000109.1"/>
</dbReference>
<organism evidence="1 2">
    <name type="scientific">Alienimonas chondri</name>
    <dbReference type="NCBI Taxonomy" id="2681879"/>
    <lineage>
        <taxon>Bacteria</taxon>
        <taxon>Pseudomonadati</taxon>
        <taxon>Planctomycetota</taxon>
        <taxon>Planctomycetia</taxon>
        <taxon>Planctomycetales</taxon>
        <taxon>Planctomycetaceae</taxon>
        <taxon>Alienimonas</taxon>
    </lineage>
</organism>
<dbReference type="EMBL" id="WTPX01000109">
    <property type="protein sequence ID" value="NNJ26941.1"/>
    <property type="molecule type" value="Genomic_DNA"/>
</dbReference>
<protein>
    <recommendedName>
        <fullName evidence="3">Class I SAM-dependent methyltransferase</fullName>
    </recommendedName>
</protein>
<keyword evidence="2" id="KW-1185">Reference proteome</keyword>
<dbReference type="InterPro" id="IPR029063">
    <property type="entry name" value="SAM-dependent_MTases_sf"/>
</dbReference>
<sequence length="278" mass="30846">MDVSTLTNGRLKLANGIWSSESPEKVSYPEDGNSDCFQVEDASFWFQHRNAVIRAMIQRYAPAENAGWFLDVGGGNGFQSKAIQELGFSAALIEPGREGCENALRRGVRNVLNCTLAGSSISPRSVAMTGAFDVVEHIDAQEEFLSQIHEVLQPEGLFFMTVPALDWLWSFEDVHAGHFRRYSLRSASEVLEAAGFTIEFASYFFRPLVAPILLLRSIPSAIGIRRTASRSVTEKEHQLPDSLIGRSISRGLSREREQLERQKRISVGSSLVVVARKA</sequence>
<evidence type="ECO:0000313" key="1">
    <source>
        <dbReference type="EMBL" id="NNJ26941.1"/>
    </source>
</evidence>